<keyword evidence="5" id="KW-0547">Nucleotide-binding</keyword>
<dbReference type="PANTHER" id="PTHR24221:SF203">
    <property type="entry name" value="ATP-BINDING_PERMEASE FUSION ABC TRANSPORTER-RELATED"/>
    <property type="match status" value="1"/>
</dbReference>
<keyword evidence="9" id="KW-0445">Lipid transport</keyword>
<dbReference type="Pfam" id="PF00664">
    <property type="entry name" value="ABC_membrane"/>
    <property type="match status" value="1"/>
</dbReference>
<evidence type="ECO:0000259" key="13">
    <source>
        <dbReference type="PROSITE" id="PS50893"/>
    </source>
</evidence>
<organism evidence="15 16">
    <name type="scientific">Orrella marina</name>
    <dbReference type="NCBI Taxonomy" id="2163011"/>
    <lineage>
        <taxon>Bacteria</taxon>
        <taxon>Pseudomonadati</taxon>
        <taxon>Pseudomonadota</taxon>
        <taxon>Betaproteobacteria</taxon>
        <taxon>Burkholderiales</taxon>
        <taxon>Alcaligenaceae</taxon>
        <taxon>Orrella</taxon>
    </lineage>
</organism>
<evidence type="ECO:0000256" key="12">
    <source>
        <dbReference type="SAM" id="Phobius"/>
    </source>
</evidence>
<feature type="compositionally biased region" description="Polar residues" evidence="11">
    <location>
        <begin position="607"/>
        <end position="620"/>
    </location>
</feature>
<comment type="subcellular location">
    <subcellularLocation>
        <location evidence="1">Cell membrane</location>
        <topology evidence="1">Multi-pass membrane protein</topology>
    </subcellularLocation>
</comment>
<dbReference type="GO" id="GO:0140359">
    <property type="term" value="F:ABC-type transporter activity"/>
    <property type="evidence" value="ECO:0007669"/>
    <property type="project" value="InterPro"/>
</dbReference>
<dbReference type="Gene3D" id="1.20.1560.10">
    <property type="entry name" value="ABC transporter type 1, transmembrane domain"/>
    <property type="match status" value="2"/>
</dbReference>
<evidence type="ECO:0000256" key="9">
    <source>
        <dbReference type="ARBA" id="ARBA00023055"/>
    </source>
</evidence>
<dbReference type="AlphaFoldDB" id="A0A2R4XGC1"/>
<feature type="transmembrane region" description="Helical" evidence="12">
    <location>
        <begin position="71"/>
        <end position="91"/>
    </location>
</feature>
<evidence type="ECO:0000313" key="15">
    <source>
        <dbReference type="EMBL" id="AWB32743.1"/>
    </source>
</evidence>
<dbReference type="Gene3D" id="3.40.50.300">
    <property type="entry name" value="P-loop containing nucleotide triphosphate hydrolases"/>
    <property type="match status" value="1"/>
</dbReference>
<keyword evidence="4 12" id="KW-0812">Transmembrane</keyword>
<evidence type="ECO:0000256" key="3">
    <source>
        <dbReference type="ARBA" id="ARBA00022475"/>
    </source>
</evidence>
<dbReference type="SUPFAM" id="SSF52540">
    <property type="entry name" value="P-loop containing nucleoside triphosphate hydrolases"/>
    <property type="match status" value="1"/>
</dbReference>
<feature type="transmembrane region" description="Helical" evidence="12">
    <location>
        <begin position="29"/>
        <end position="51"/>
    </location>
</feature>
<dbReference type="InterPro" id="IPR003439">
    <property type="entry name" value="ABC_transporter-like_ATP-bd"/>
</dbReference>
<dbReference type="OrthoDB" id="8554730at2"/>
<feature type="domain" description="ABC transmembrane type-1" evidence="14">
    <location>
        <begin position="31"/>
        <end position="304"/>
    </location>
</feature>
<dbReference type="SMART" id="SM00382">
    <property type="entry name" value="AAA"/>
    <property type="match status" value="1"/>
</dbReference>
<dbReference type="SUPFAM" id="SSF90123">
    <property type="entry name" value="ABC transporter transmembrane region"/>
    <property type="match status" value="1"/>
</dbReference>
<keyword evidence="2" id="KW-0813">Transport</keyword>
<dbReference type="InterPro" id="IPR003593">
    <property type="entry name" value="AAA+_ATPase"/>
</dbReference>
<gene>
    <name evidence="15" type="ORF">DBV39_02330</name>
</gene>
<keyword evidence="10 12" id="KW-0472">Membrane</keyword>
<feature type="compositionally biased region" description="Basic and acidic residues" evidence="11">
    <location>
        <begin position="597"/>
        <end position="606"/>
    </location>
</feature>
<feature type="region of interest" description="Disordered" evidence="11">
    <location>
        <begin position="594"/>
        <end position="620"/>
    </location>
</feature>
<keyword evidence="3" id="KW-1003">Cell membrane</keyword>
<evidence type="ECO:0000256" key="8">
    <source>
        <dbReference type="ARBA" id="ARBA00022989"/>
    </source>
</evidence>
<feature type="transmembrane region" description="Helical" evidence="12">
    <location>
        <begin position="259"/>
        <end position="282"/>
    </location>
</feature>
<feature type="domain" description="ABC transporter" evidence="13">
    <location>
        <begin position="352"/>
        <end position="591"/>
    </location>
</feature>
<sequence>MLDDLDPVVPLPETIYGFCRFLLNEHRRVFAWLFLLGFLVAGADAMVAVFIGKLVGLVGQSDRQVAWDAQWPTLLGLLMVIGVIRPILIWLDLYWRNARLIPGVTTRMRWISHWYVIRQRWGFFQGQSPGQLAHWVMQTPGAIREVAESALRAVWYLGMYGLTSLVLLANADWRLMLPLIVWLVVYVLLLQYFVPKMRALANHNAEQYSHLLSELSDIYGNVLAVRLFGIAATSDERIRTRLRAHEQSQANQMGAVTGLIASLTWLNTFLLVVTAIIGGWLWLHGMVAAAAVAMALPLVWQIAGTGGWVAFEVAGIYQNLGEIRQGMSVIAASNPDLQDPHSDKLQVTHGEIEFESVSFGYPDGAPVLDNFSLRIAPGEKLGIVGRSGAGKSTLMALLLRLVEPDKGRILIDGQDISQFDAGSVREQMAVVTQDVSLFHRSLRENLLCGAGDAREEQLLEALRQADAEHFVAALGNGDPLQGLDTNAGERGSRLSGGQRQRITLARAWLRRAHILILDEATSALDSETEREVLTQVDTLREGMTVISIAHRLSALRGMDRILVMDAGRILESGSHAELLARDGLYGRLWRHQSVRQHSQDSPKEHQLSTSSIETLNRTDT</sequence>
<dbReference type="PROSITE" id="PS00211">
    <property type="entry name" value="ABC_TRANSPORTER_1"/>
    <property type="match status" value="1"/>
</dbReference>
<evidence type="ECO:0000256" key="5">
    <source>
        <dbReference type="ARBA" id="ARBA00022741"/>
    </source>
</evidence>
<dbReference type="Pfam" id="PF00005">
    <property type="entry name" value="ABC_tran"/>
    <property type="match status" value="1"/>
</dbReference>
<protein>
    <submittedName>
        <fullName evidence="15">ABC transporter ATP-binding protein</fullName>
    </submittedName>
</protein>
<dbReference type="GO" id="GO:0034040">
    <property type="term" value="F:ATPase-coupled lipid transmembrane transporter activity"/>
    <property type="evidence" value="ECO:0007669"/>
    <property type="project" value="TreeGrafter"/>
</dbReference>
<dbReference type="RefSeq" id="WP_108620184.1">
    <property type="nucleotide sequence ID" value="NZ_CP028901.1"/>
</dbReference>
<dbReference type="KEGG" id="boz:DBV39_02330"/>
<keyword evidence="6 15" id="KW-0067">ATP-binding</keyword>
<dbReference type="InterPro" id="IPR027417">
    <property type="entry name" value="P-loop_NTPase"/>
</dbReference>
<reference evidence="15 16" key="1">
    <citation type="submission" date="2018-04" db="EMBL/GenBank/DDBJ databases">
        <title>Bordetella sp. HZ20 isolated from seawater.</title>
        <authorList>
            <person name="Sun C."/>
        </authorList>
    </citation>
    <scope>NUCLEOTIDE SEQUENCE [LARGE SCALE GENOMIC DNA]</scope>
    <source>
        <strain evidence="15 16">HZ20</strain>
    </source>
</reference>
<evidence type="ECO:0000256" key="7">
    <source>
        <dbReference type="ARBA" id="ARBA00022967"/>
    </source>
</evidence>
<keyword evidence="16" id="KW-1185">Reference proteome</keyword>
<dbReference type="PANTHER" id="PTHR24221">
    <property type="entry name" value="ATP-BINDING CASSETTE SUB-FAMILY B"/>
    <property type="match status" value="1"/>
</dbReference>
<dbReference type="GO" id="GO:0005886">
    <property type="term" value="C:plasma membrane"/>
    <property type="evidence" value="ECO:0007669"/>
    <property type="project" value="UniProtKB-SubCell"/>
</dbReference>
<dbReference type="Proteomes" id="UP000244571">
    <property type="component" value="Chromosome"/>
</dbReference>
<dbReference type="PROSITE" id="PS50893">
    <property type="entry name" value="ABC_TRANSPORTER_2"/>
    <property type="match status" value="1"/>
</dbReference>
<keyword evidence="8 12" id="KW-1133">Transmembrane helix</keyword>
<dbReference type="EMBL" id="CP028901">
    <property type="protein sequence ID" value="AWB32743.1"/>
    <property type="molecule type" value="Genomic_DNA"/>
</dbReference>
<evidence type="ECO:0000256" key="2">
    <source>
        <dbReference type="ARBA" id="ARBA00022448"/>
    </source>
</evidence>
<keyword evidence="7" id="KW-1278">Translocase</keyword>
<dbReference type="GO" id="GO:0016887">
    <property type="term" value="F:ATP hydrolysis activity"/>
    <property type="evidence" value="ECO:0007669"/>
    <property type="project" value="InterPro"/>
</dbReference>
<evidence type="ECO:0000256" key="6">
    <source>
        <dbReference type="ARBA" id="ARBA00022840"/>
    </source>
</evidence>
<dbReference type="InterPro" id="IPR011527">
    <property type="entry name" value="ABC1_TM_dom"/>
</dbReference>
<dbReference type="InterPro" id="IPR039421">
    <property type="entry name" value="Type_1_exporter"/>
</dbReference>
<dbReference type="GO" id="GO:0005524">
    <property type="term" value="F:ATP binding"/>
    <property type="evidence" value="ECO:0007669"/>
    <property type="project" value="UniProtKB-KW"/>
</dbReference>
<evidence type="ECO:0000256" key="10">
    <source>
        <dbReference type="ARBA" id="ARBA00023136"/>
    </source>
</evidence>
<proteinExistence type="predicted"/>
<evidence type="ECO:0000256" key="11">
    <source>
        <dbReference type="SAM" id="MobiDB-lite"/>
    </source>
</evidence>
<feature type="transmembrane region" description="Helical" evidence="12">
    <location>
        <begin position="288"/>
        <end position="311"/>
    </location>
</feature>
<dbReference type="InterPro" id="IPR017871">
    <property type="entry name" value="ABC_transporter-like_CS"/>
</dbReference>
<feature type="transmembrane region" description="Helical" evidence="12">
    <location>
        <begin position="175"/>
        <end position="194"/>
    </location>
</feature>
<evidence type="ECO:0000313" key="16">
    <source>
        <dbReference type="Proteomes" id="UP000244571"/>
    </source>
</evidence>
<accession>A0A2R4XGC1</accession>
<evidence type="ECO:0000256" key="4">
    <source>
        <dbReference type="ARBA" id="ARBA00022692"/>
    </source>
</evidence>
<evidence type="ECO:0000259" key="14">
    <source>
        <dbReference type="PROSITE" id="PS50929"/>
    </source>
</evidence>
<feature type="transmembrane region" description="Helical" evidence="12">
    <location>
        <begin position="153"/>
        <end position="169"/>
    </location>
</feature>
<evidence type="ECO:0000256" key="1">
    <source>
        <dbReference type="ARBA" id="ARBA00004651"/>
    </source>
</evidence>
<dbReference type="InterPro" id="IPR036640">
    <property type="entry name" value="ABC1_TM_sf"/>
</dbReference>
<dbReference type="FunFam" id="3.40.50.300:FF:000221">
    <property type="entry name" value="Multidrug ABC transporter ATP-binding protein"/>
    <property type="match status" value="1"/>
</dbReference>
<name>A0A2R4XGC1_9BURK</name>
<dbReference type="PROSITE" id="PS50929">
    <property type="entry name" value="ABC_TM1F"/>
    <property type="match status" value="1"/>
</dbReference>